<protein>
    <recommendedName>
        <fullName evidence="4">Ankyrin repeat protein</fullName>
    </recommendedName>
</protein>
<accession>A0AAN7V2G1</accession>
<proteinExistence type="predicted"/>
<feature type="transmembrane region" description="Helical" evidence="1">
    <location>
        <begin position="168"/>
        <end position="197"/>
    </location>
</feature>
<name>A0AAN7V2G1_9PEZI</name>
<keyword evidence="1" id="KW-1133">Transmembrane helix</keyword>
<evidence type="ECO:0000256" key="1">
    <source>
        <dbReference type="SAM" id="Phobius"/>
    </source>
</evidence>
<keyword evidence="3" id="KW-1185">Reference proteome</keyword>
<organism evidence="2 3">
    <name type="scientific">Xylaria bambusicola</name>
    <dbReference type="NCBI Taxonomy" id="326684"/>
    <lineage>
        <taxon>Eukaryota</taxon>
        <taxon>Fungi</taxon>
        <taxon>Dikarya</taxon>
        <taxon>Ascomycota</taxon>
        <taxon>Pezizomycotina</taxon>
        <taxon>Sordariomycetes</taxon>
        <taxon>Xylariomycetidae</taxon>
        <taxon>Xylariales</taxon>
        <taxon>Xylariaceae</taxon>
        <taxon>Xylaria</taxon>
    </lineage>
</organism>
<dbReference type="AlphaFoldDB" id="A0AAN7V2G1"/>
<evidence type="ECO:0000313" key="2">
    <source>
        <dbReference type="EMBL" id="KAK5637381.1"/>
    </source>
</evidence>
<dbReference type="Proteomes" id="UP001305414">
    <property type="component" value="Unassembled WGS sequence"/>
</dbReference>
<comment type="caution">
    <text evidence="2">The sequence shown here is derived from an EMBL/GenBank/DDBJ whole genome shotgun (WGS) entry which is preliminary data.</text>
</comment>
<dbReference type="Gene3D" id="1.20.58.340">
    <property type="entry name" value="Magnesium transport protein CorA, transmembrane region"/>
    <property type="match status" value="1"/>
</dbReference>
<evidence type="ECO:0000313" key="3">
    <source>
        <dbReference type="Proteomes" id="UP001305414"/>
    </source>
</evidence>
<reference evidence="2 3" key="1">
    <citation type="submission" date="2023-10" db="EMBL/GenBank/DDBJ databases">
        <title>Draft genome sequence of Xylaria bambusicola isolate GMP-LS, the root and basal stem rot pathogen of sugarcane in Indonesia.</title>
        <authorList>
            <person name="Selvaraj P."/>
            <person name="Muralishankar V."/>
            <person name="Muruganantham S."/>
            <person name="Sp S."/>
            <person name="Haryani S."/>
            <person name="Lau K.J.X."/>
            <person name="Naqvi N.I."/>
        </authorList>
    </citation>
    <scope>NUCLEOTIDE SEQUENCE [LARGE SCALE GENOMIC DNA]</scope>
    <source>
        <strain evidence="2">GMP-LS</strain>
    </source>
</reference>
<evidence type="ECO:0008006" key="4">
    <source>
        <dbReference type="Google" id="ProtNLM"/>
    </source>
</evidence>
<keyword evidence="1" id="KW-0812">Transmembrane</keyword>
<keyword evidence="1" id="KW-0472">Membrane</keyword>
<sequence>MGFGTTQRYWRGIVPRRIYCSFLFPNCGRFGTPVKGSDASLLTTYENALDAILEEANHYTTNALIEDVDLTQETAFFQRISYLTEELSMIDSVLSRQKTSGGKFLKNRFERGEIRFFTGQDRRTRAKLNNYHQRIMKLQKGAERIERKISTKLDLKQKHATNKGAHSTAILGAAVFGITVITVIFAPLSFIVALFALPIDKFDEGKYGKDGVYSHSYIGKWVVLATTEFVSIAITLLAMCAALRFADLRVWRKKGLREIIRHKADEISESRSTVVFC</sequence>
<dbReference type="EMBL" id="JAWHQM010000112">
    <property type="protein sequence ID" value="KAK5637381.1"/>
    <property type="molecule type" value="Genomic_DNA"/>
</dbReference>
<feature type="transmembrane region" description="Helical" evidence="1">
    <location>
        <begin position="217"/>
        <end position="243"/>
    </location>
</feature>
<gene>
    <name evidence="2" type="ORF">RRF57_013093</name>
</gene>